<evidence type="ECO:0000256" key="1">
    <source>
        <dbReference type="SAM" id="MobiDB-lite"/>
    </source>
</evidence>
<keyword evidence="2" id="KW-1133">Transmembrane helix</keyword>
<dbReference type="PANTHER" id="PTHR34475:SF1">
    <property type="entry name" value="CYTOSKELETON PROTEIN RODZ"/>
    <property type="match status" value="1"/>
</dbReference>
<dbReference type="Pfam" id="PF13413">
    <property type="entry name" value="HTH_25"/>
    <property type="match status" value="1"/>
</dbReference>
<dbReference type="AlphaFoldDB" id="A0A0P9CLE4"/>
<protein>
    <recommendedName>
        <fullName evidence="3">Cytoskeleton protein RodZ-like C-terminal domain-containing protein</fullName>
    </recommendedName>
</protein>
<evidence type="ECO:0000313" key="5">
    <source>
        <dbReference type="Proteomes" id="UP000050482"/>
    </source>
</evidence>
<dbReference type="InterPro" id="IPR050400">
    <property type="entry name" value="Bact_Cytoskel_RodZ"/>
</dbReference>
<dbReference type="InterPro" id="IPR010982">
    <property type="entry name" value="Lambda_DNA-bd_dom_sf"/>
</dbReference>
<feature type="compositionally biased region" description="Basic and acidic residues" evidence="1">
    <location>
        <begin position="87"/>
        <end position="109"/>
    </location>
</feature>
<dbReference type="STRING" id="471514.AN477_22450"/>
<dbReference type="PANTHER" id="PTHR34475">
    <property type="match status" value="1"/>
</dbReference>
<dbReference type="InterPro" id="IPR025194">
    <property type="entry name" value="RodZ-like_C"/>
</dbReference>
<feature type="region of interest" description="Disordered" evidence="1">
    <location>
        <begin position="226"/>
        <end position="263"/>
    </location>
</feature>
<dbReference type="OrthoDB" id="9797543at2"/>
<dbReference type="Proteomes" id="UP000050482">
    <property type="component" value="Unassembled WGS sequence"/>
</dbReference>
<gene>
    <name evidence="4" type="ORF">AN477_22450</name>
</gene>
<evidence type="ECO:0000313" key="4">
    <source>
        <dbReference type="EMBL" id="KPV39850.1"/>
    </source>
</evidence>
<name>A0A0P9CLE4_9BACL</name>
<accession>A0A0P9CLE4</accession>
<keyword evidence="5" id="KW-1185">Reference proteome</keyword>
<dbReference type="Gene3D" id="1.10.260.40">
    <property type="entry name" value="lambda repressor-like DNA-binding domains"/>
    <property type="match status" value="1"/>
</dbReference>
<evidence type="ECO:0000256" key="2">
    <source>
        <dbReference type="SAM" id="Phobius"/>
    </source>
</evidence>
<feature type="compositionally biased region" description="Low complexity" evidence="1">
    <location>
        <begin position="226"/>
        <end position="259"/>
    </location>
</feature>
<dbReference type="PATRIC" id="fig|471514.4.peg.1303"/>
<dbReference type="EMBL" id="LJCO01000103">
    <property type="protein sequence ID" value="KPV39850.1"/>
    <property type="molecule type" value="Genomic_DNA"/>
</dbReference>
<feature type="compositionally biased region" description="Basic and acidic residues" evidence="1">
    <location>
        <begin position="127"/>
        <end position="143"/>
    </location>
</feature>
<dbReference type="RefSeq" id="WP_054971418.1">
    <property type="nucleotide sequence ID" value="NZ_LJCO01000103.1"/>
</dbReference>
<feature type="region of interest" description="Disordered" evidence="1">
    <location>
        <begin position="80"/>
        <end position="173"/>
    </location>
</feature>
<keyword evidence="2" id="KW-0472">Membrane</keyword>
<sequence length="365" mass="38976">MVELGQLLKERRVVLGMDLDDVERRTKIRKKYLEALEDGDWSVLPGEVYARGFVRSYAECVGLDGLELLEKYIDQPHVESLRNPGKLRQEPTNLDKPKPMTESITERPITEFQGPNTHMTPSAHEAPTTRRYDKSNQDDKSKQNDGVPYVPPSTRNGPNATKPRSRERRGPHIGSFVGQGAAVLVAFAVLAGAWWAIRGHHGTTPQVAAGNASQNVAVASNAAGSTNANTASNQATNAPVQASTGNSTNTSNSASGQAAPSSTTISVQPYNAATGTLTVVDTSKGPLVLNATAQGGQCWTQVLADGKSVDPNDFIVPGTTKSWSATQELRIDLGNVPVVSLTVNGQAVPLPNVTKPIWVVIKKQA</sequence>
<feature type="domain" description="Cytoskeleton protein RodZ-like C-terminal" evidence="3">
    <location>
        <begin position="296"/>
        <end position="352"/>
    </location>
</feature>
<reference evidence="4 5" key="1">
    <citation type="submission" date="2015-09" db="EMBL/GenBank/DDBJ databases">
        <title>Draft genome sequence of Alicyclobacillus ferrooxydans DSM 22381.</title>
        <authorList>
            <person name="Hemp J."/>
        </authorList>
    </citation>
    <scope>NUCLEOTIDE SEQUENCE [LARGE SCALE GENOMIC DNA]</scope>
    <source>
        <strain evidence="4 5">TC-34</strain>
    </source>
</reference>
<dbReference type="Pfam" id="PF13464">
    <property type="entry name" value="RodZ_C"/>
    <property type="match status" value="1"/>
</dbReference>
<organism evidence="4 5">
    <name type="scientific">Alicyclobacillus ferrooxydans</name>
    <dbReference type="NCBI Taxonomy" id="471514"/>
    <lineage>
        <taxon>Bacteria</taxon>
        <taxon>Bacillati</taxon>
        <taxon>Bacillota</taxon>
        <taxon>Bacilli</taxon>
        <taxon>Bacillales</taxon>
        <taxon>Alicyclobacillaceae</taxon>
        <taxon>Alicyclobacillus</taxon>
    </lineage>
</organism>
<comment type="caution">
    <text evidence="4">The sequence shown here is derived from an EMBL/GenBank/DDBJ whole genome shotgun (WGS) entry which is preliminary data.</text>
</comment>
<proteinExistence type="predicted"/>
<keyword evidence="2" id="KW-0812">Transmembrane</keyword>
<feature type="transmembrane region" description="Helical" evidence="2">
    <location>
        <begin position="173"/>
        <end position="197"/>
    </location>
</feature>
<evidence type="ECO:0000259" key="3">
    <source>
        <dbReference type="Pfam" id="PF13464"/>
    </source>
</evidence>
<dbReference type="GO" id="GO:0003677">
    <property type="term" value="F:DNA binding"/>
    <property type="evidence" value="ECO:0007669"/>
    <property type="project" value="InterPro"/>
</dbReference>